<reference evidence="7" key="1">
    <citation type="journal article" date="2019" name="Plant J.">
        <title>Chlorella vulgaris genome assembly and annotation reveals the molecular basis for metabolic acclimation to high light conditions.</title>
        <authorList>
            <person name="Cecchin M."/>
            <person name="Marcolungo L."/>
            <person name="Rossato M."/>
            <person name="Girolomoni L."/>
            <person name="Cosentino E."/>
            <person name="Cuine S."/>
            <person name="Li-Beisson Y."/>
            <person name="Delledonne M."/>
            <person name="Ballottari M."/>
        </authorList>
    </citation>
    <scope>NUCLEOTIDE SEQUENCE</scope>
    <source>
        <strain evidence="7">211/11P</strain>
    </source>
</reference>
<dbReference type="InterPro" id="IPR036464">
    <property type="entry name" value="Rubisco_LSMT_subst-bd_sf"/>
</dbReference>
<dbReference type="PROSITE" id="PS50280">
    <property type="entry name" value="SET"/>
    <property type="match status" value="1"/>
</dbReference>
<feature type="compositionally biased region" description="Gly residues" evidence="4">
    <location>
        <begin position="394"/>
        <end position="405"/>
    </location>
</feature>
<evidence type="ECO:0000313" key="7">
    <source>
        <dbReference type="EMBL" id="KAI3427074.1"/>
    </source>
</evidence>
<accession>A0A9D4TJD1</accession>
<keyword evidence="5" id="KW-0732">Signal</keyword>
<evidence type="ECO:0000256" key="1">
    <source>
        <dbReference type="ARBA" id="ARBA00022603"/>
    </source>
</evidence>
<dbReference type="PANTHER" id="PTHR13271">
    <property type="entry name" value="UNCHARACTERIZED PUTATIVE METHYLTRANSFERASE"/>
    <property type="match status" value="1"/>
</dbReference>
<feature type="chain" id="PRO_5038823439" description="SET domain-containing protein" evidence="5">
    <location>
        <begin position="22"/>
        <end position="405"/>
    </location>
</feature>
<keyword evidence="1" id="KW-0489">Methyltransferase</keyword>
<proteinExistence type="predicted"/>
<keyword evidence="8" id="KW-1185">Reference proteome</keyword>
<evidence type="ECO:0000256" key="3">
    <source>
        <dbReference type="ARBA" id="ARBA00022691"/>
    </source>
</evidence>
<dbReference type="GO" id="GO:0016279">
    <property type="term" value="F:protein-lysine N-methyltransferase activity"/>
    <property type="evidence" value="ECO:0007669"/>
    <property type="project" value="TreeGrafter"/>
</dbReference>
<dbReference type="Gene3D" id="3.90.1410.10">
    <property type="entry name" value="set domain protein methyltransferase, domain 1"/>
    <property type="match status" value="1"/>
</dbReference>
<comment type="caution">
    <text evidence="7">The sequence shown here is derived from an EMBL/GenBank/DDBJ whole genome shotgun (WGS) entry which is preliminary data.</text>
</comment>
<feature type="compositionally biased region" description="Low complexity" evidence="4">
    <location>
        <begin position="383"/>
        <end position="393"/>
    </location>
</feature>
<evidence type="ECO:0000256" key="5">
    <source>
        <dbReference type="SAM" id="SignalP"/>
    </source>
</evidence>
<sequence length="405" mass="44878">MAIENVLRGAVLLLALASCRGWPDHDDNTIESRLATWLLNHPGAELNGMAVGRECPTCLRGIVATKDFAYEDVIGRFPLVAMQIFPGTDKFSAEHALVWLDRMHNDPTFNASWHLFWEAHPDRDGVFAPDLYTDQQIEMLQTPELEALVLGHRTLAEQVFNGTYGEGKPVPELLPAVDMATFKHVAALIHSRSFGVSPEGSNTTQSALIPIMDLLNHDDEPNTRWYTDHEALVLTALHTIKAGEALTHNYITGVIHRPDMSMFFFGFVTQREEPFLAASDLPGYDADNPYATSPLDDSIYDDPYGEHCTTEEYERLSARLEDMPTSEEQDQHVLDSGMVTDWRLQTILQYRIARKRALRHTLEKIAGHLGGLGREDVVNAGGEQAGQHEAAGGFTSGDDGGSGEL</sequence>
<dbReference type="Proteomes" id="UP001055712">
    <property type="component" value="Unassembled WGS sequence"/>
</dbReference>
<gene>
    <name evidence="7" type="ORF">D9Q98_007014</name>
</gene>
<keyword evidence="3" id="KW-0949">S-adenosyl-L-methionine</keyword>
<organism evidence="7 8">
    <name type="scientific">Chlorella vulgaris</name>
    <name type="common">Green alga</name>
    <dbReference type="NCBI Taxonomy" id="3077"/>
    <lineage>
        <taxon>Eukaryota</taxon>
        <taxon>Viridiplantae</taxon>
        <taxon>Chlorophyta</taxon>
        <taxon>core chlorophytes</taxon>
        <taxon>Trebouxiophyceae</taxon>
        <taxon>Chlorellales</taxon>
        <taxon>Chlorellaceae</taxon>
        <taxon>Chlorella clade</taxon>
        <taxon>Chlorella</taxon>
    </lineage>
</organism>
<feature type="signal peptide" evidence="5">
    <location>
        <begin position="1"/>
        <end position="21"/>
    </location>
</feature>
<protein>
    <recommendedName>
        <fullName evidence="6">SET domain-containing protein</fullName>
    </recommendedName>
</protein>
<dbReference type="GO" id="GO:0032259">
    <property type="term" value="P:methylation"/>
    <property type="evidence" value="ECO:0007669"/>
    <property type="project" value="UniProtKB-KW"/>
</dbReference>
<dbReference type="OrthoDB" id="540532at2759"/>
<dbReference type="CDD" id="cd10527">
    <property type="entry name" value="SET_LSMT"/>
    <property type="match status" value="1"/>
</dbReference>
<name>A0A9D4TJD1_CHLVU</name>
<dbReference type="Gene3D" id="3.90.1420.10">
    <property type="entry name" value="Rubisco LSMT, substrate-binding domain"/>
    <property type="match status" value="1"/>
</dbReference>
<dbReference type="AlphaFoldDB" id="A0A9D4TJD1"/>
<dbReference type="InterPro" id="IPR050600">
    <property type="entry name" value="SETD3_SETD6_MTase"/>
</dbReference>
<dbReference type="Pfam" id="PF00856">
    <property type="entry name" value="SET"/>
    <property type="match status" value="1"/>
</dbReference>
<feature type="domain" description="SET" evidence="6">
    <location>
        <begin position="28"/>
        <end position="251"/>
    </location>
</feature>
<evidence type="ECO:0000259" key="6">
    <source>
        <dbReference type="PROSITE" id="PS50280"/>
    </source>
</evidence>
<dbReference type="EMBL" id="SIDB01000010">
    <property type="protein sequence ID" value="KAI3427074.1"/>
    <property type="molecule type" value="Genomic_DNA"/>
</dbReference>
<reference evidence="7" key="2">
    <citation type="submission" date="2020-11" db="EMBL/GenBank/DDBJ databases">
        <authorList>
            <person name="Cecchin M."/>
            <person name="Marcolungo L."/>
            <person name="Rossato M."/>
            <person name="Girolomoni L."/>
            <person name="Cosentino E."/>
            <person name="Cuine S."/>
            <person name="Li-Beisson Y."/>
            <person name="Delledonne M."/>
            <person name="Ballottari M."/>
        </authorList>
    </citation>
    <scope>NUCLEOTIDE SEQUENCE</scope>
    <source>
        <strain evidence="7">211/11P</strain>
        <tissue evidence="7">Whole cell</tissue>
    </source>
</reference>
<dbReference type="SUPFAM" id="SSF82199">
    <property type="entry name" value="SET domain"/>
    <property type="match status" value="1"/>
</dbReference>
<dbReference type="SUPFAM" id="SSF81822">
    <property type="entry name" value="RuBisCo LSMT C-terminal, substrate-binding domain"/>
    <property type="match status" value="1"/>
</dbReference>
<evidence type="ECO:0000313" key="8">
    <source>
        <dbReference type="Proteomes" id="UP001055712"/>
    </source>
</evidence>
<evidence type="ECO:0000256" key="4">
    <source>
        <dbReference type="SAM" id="MobiDB-lite"/>
    </source>
</evidence>
<dbReference type="InterPro" id="IPR046341">
    <property type="entry name" value="SET_dom_sf"/>
</dbReference>
<evidence type="ECO:0000256" key="2">
    <source>
        <dbReference type="ARBA" id="ARBA00022679"/>
    </source>
</evidence>
<keyword evidence="2" id="KW-0808">Transferase</keyword>
<dbReference type="InterPro" id="IPR001214">
    <property type="entry name" value="SET_dom"/>
</dbReference>
<feature type="region of interest" description="Disordered" evidence="4">
    <location>
        <begin position="383"/>
        <end position="405"/>
    </location>
</feature>